<dbReference type="AlphaFoldDB" id="A0A3N4IEL5"/>
<keyword evidence="3" id="KW-1185">Reference proteome</keyword>
<keyword evidence="1" id="KW-0472">Membrane</keyword>
<reference evidence="2 3" key="1">
    <citation type="journal article" date="2018" name="Nat. Ecol. Evol.">
        <title>Pezizomycetes genomes reveal the molecular basis of ectomycorrhizal truffle lifestyle.</title>
        <authorList>
            <person name="Murat C."/>
            <person name="Payen T."/>
            <person name="Noel B."/>
            <person name="Kuo A."/>
            <person name="Morin E."/>
            <person name="Chen J."/>
            <person name="Kohler A."/>
            <person name="Krizsan K."/>
            <person name="Balestrini R."/>
            <person name="Da Silva C."/>
            <person name="Montanini B."/>
            <person name="Hainaut M."/>
            <person name="Levati E."/>
            <person name="Barry K.W."/>
            <person name="Belfiori B."/>
            <person name="Cichocki N."/>
            <person name="Clum A."/>
            <person name="Dockter R.B."/>
            <person name="Fauchery L."/>
            <person name="Guy J."/>
            <person name="Iotti M."/>
            <person name="Le Tacon F."/>
            <person name="Lindquist E.A."/>
            <person name="Lipzen A."/>
            <person name="Malagnac F."/>
            <person name="Mello A."/>
            <person name="Molinier V."/>
            <person name="Miyauchi S."/>
            <person name="Poulain J."/>
            <person name="Riccioni C."/>
            <person name="Rubini A."/>
            <person name="Sitrit Y."/>
            <person name="Splivallo R."/>
            <person name="Traeger S."/>
            <person name="Wang M."/>
            <person name="Zifcakova L."/>
            <person name="Wipf D."/>
            <person name="Zambonelli A."/>
            <person name="Paolocci F."/>
            <person name="Nowrousian M."/>
            <person name="Ottonello S."/>
            <person name="Baldrian P."/>
            <person name="Spatafora J.W."/>
            <person name="Henrissat B."/>
            <person name="Nagy L.G."/>
            <person name="Aury J.M."/>
            <person name="Wincker P."/>
            <person name="Grigoriev I.V."/>
            <person name="Bonfante P."/>
            <person name="Martin F.M."/>
        </authorList>
    </citation>
    <scope>NUCLEOTIDE SEQUENCE [LARGE SCALE GENOMIC DNA]</scope>
    <source>
        <strain evidence="2 3">RN42</strain>
    </source>
</reference>
<evidence type="ECO:0000313" key="2">
    <source>
        <dbReference type="EMBL" id="RPA82661.1"/>
    </source>
</evidence>
<protein>
    <submittedName>
        <fullName evidence="2">Uncharacterized protein</fullName>
    </submittedName>
</protein>
<sequence length="121" mass="13907">MRLMDGLFLSNSVIREARKLTWKVPVRKYEILQFSSDLVCLWAHIRYPGQQSFFTGILLSIKLGRAGWSSGRDLWLVFHMRLGTPLWIVGSTPTLSSFLCLGLLLHAIQAFPMFVLLCFFQ</sequence>
<dbReference type="EMBL" id="ML119670">
    <property type="protein sequence ID" value="RPA82661.1"/>
    <property type="molecule type" value="Genomic_DNA"/>
</dbReference>
<keyword evidence="1" id="KW-1133">Transmembrane helix</keyword>
<organism evidence="2 3">
    <name type="scientific">Ascobolus immersus RN42</name>
    <dbReference type="NCBI Taxonomy" id="1160509"/>
    <lineage>
        <taxon>Eukaryota</taxon>
        <taxon>Fungi</taxon>
        <taxon>Dikarya</taxon>
        <taxon>Ascomycota</taxon>
        <taxon>Pezizomycotina</taxon>
        <taxon>Pezizomycetes</taxon>
        <taxon>Pezizales</taxon>
        <taxon>Ascobolaceae</taxon>
        <taxon>Ascobolus</taxon>
    </lineage>
</organism>
<evidence type="ECO:0000256" key="1">
    <source>
        <dbReference type="SAM" id="Phobius"/>
    </source>
</evidence>
<name>A0A3N4IEL5_ASCIM</name>
<evidence type="ECO:0000313" key="3">
    <source>
        <dbReference type="Proteomes" id="UP000275078"/>
    </source>
</evidence>
<feature type="transmembrane region" description="Helical" evidence="1">
    <location>
        <begin position="95"/>
        <end position="120"/>
    </location>
</feature>
<accession>A0A3N4IEL5</accession>
<keyword evidence="1" id="KW-0812">Transmembrane</keyword>
<dbReference type="Proteomes" id="UP000275078">
    <property type="component" value="Unassembled WGS sequence"/>
</dbReference>
<proteinExistence type="predicted"/>
<gene>
    <name evidence="2" type="ORF">BJ508DRAFT_87424</name>
</gene>